<dbReference type="RefSeq" id="WP_160023302.1">
    <property type="nucleotide sequence ID" value="NZ_VZIZ01000036.1"/>
</dbReference>
<proteinExistence type="predicted"/>
<dbReference type="Gene3D" id="2.30.270.10">
    <property type="entry name" value="duf1285 protein"/>
    <property type="match status" value="1"/>
</dbReference>
<evidence type="ECO:0000259" key="3">
    <source>
        <dbReference type="Pfam" id="PF21028"/>
    </source>
</evidence>
<dbReference type="Pfam" id="PF06938">
    <property type="entry name" value="DUF1285_N"/>
    <property type="match status" value="1"/>
</dbReference>
<feature type="domain" description="DUF1285" evidence="2">
    <location>
        <begin position="52"/>
        <end position="122"/>
    </location>
</feature>
<gene>
    <name evidence="4" type="ORF">FQV37_1815</name>
</gene>
<protein>
    <submittedName>
        <fullName evidence="4">Proteophosphoglycan</fullName>
    </submittedName>
</protein>
<dbReference type="EMBL" id="VZIZ01000036">
    <property type="protein sequence ID" value="KAF0567700.1"/>
    <property type="molecule type" value="Genomic_DNA"/>
</dbReference>
<keyword evidence="5" id="KW-1185">Reference proteome</keyword>
<dbReference type="Pfam" id="PF21028">
    <property type="entry name" value="DUF1285_C"/>
    <property type="match status" value="1"/>
</dbReference>
<dbReference type="InterPro" id="IPR023361">
    <property type="entry name" value="DUF1285_beta_roll_sf"/>
</dbReference>
<dbReference type="AlphaFoldDB" id="A0A6N7BYT9"/>
<accession>A0A6N7BYT9</accession>
<feature type="region of interest" description="Disordered" evidence="1">
    <location>
        <begin position="163"/>
        <end position="202"/>
    </location>
</feature>
<reference evidence="4 5" key="1">
    <citation type="submission" date="2019-09" db="EMBL/GenBank/DDBJ databases">
        <title>Draft genome sequence of Psychrobacter nivimaris LAMA 639, in search for biotechnological relevant genes.</title>
        <authorList>
            <person name="Lima A.O.S."/>
            <person name="Staloch B.E.K."/>
            <person name="Freitas R.C."/>
            <person name="Niero H."/>
            <person name="Silva M.A.C."/>
        </authorList>
    </citation>
    <scope>NUCLEOTIDE SEQUENCE [LARGE SCALE GENOMIC DNA]</scope>
    <source>
        <strain evidence="4 5">LAMA 639</strain>
    </source>
</reference>
<comment type="caution">
    <text evidence="4">The sequence shown here is derived from an EMBL/GenBank/DDBJ whole genome shotgun (WGS) entry which is preliminary data.</text>
</comment>
<feature type="domain" description="DUF1285" evidence="3">
    <location>
        <begin position="201"/>
        <end position="255"/>
    </location>
</feature>
<dbReference type="Gene3D" id="3.10.540.10">
    <property type="entry name" value="duf1285 like domain"/>
    <property type="match status" value="1"/>
</dbReference>
<evidence type="ECO:0000256" key="1">
    <source>
        <dbReference type="SAM" id="MobiDB-lite"/>
    </source>
</evidence>
<sequence length="260" mass="29080">MNNDNNSTENSHERIAEAPTSKTSSLDSLDNLDALSQYIKSTKGTREGRPIPPLEKWHPEDIADMDLTIKANGEWWHEGGQMTRESLVSLFATILWKEENNGITEYFLKTPVQKIRIQVEDAPLLINDVGIVHEDDMSWLEFTTTTGDVVRLDDEHPIVLKAYNSNKSDSNDSDFSESDFNNSDKANQMSTADDVADSQELASTEQVRPYMMVRNGLTALIGRNTFYHLTEIGALSEDNGKTILTLQSGGQSYSLSMPTE</sequence>
<dbReference type="Proteomes" id="UP000471465">
    <property type="component" value="Unassembled WGS sequence"/>
</dbReference>
<evidence type="ECO:0000259" key="2">
    <source>
        <dbReference type="Pfam" id="PF06938"/>
    </source>
</evidence>
<dbReference type="InterPro" id="IPR048341">
    <property type="entry name" value="DUF1285_N"/>
</dbReference>
<evidence type="ECO:0000313" key="4">
    <source>
        <dbReference type="EMBL" id="KAF0567700.1"/>
    </source>
</evidence>
<feature type="region of interest" description="Disordered" evidence="1">
    <location>
        <begin position="1"/>
        <end position="28"/>
    </location>
</feature>
<evidence type="ECO:0000313" key="5">
    <source>
        <dbReference type="Proteomes" id="UP000471465"/>
    </source>
</evidence>
<organism evidence="4 5">
    <name type="scientific">Psychrobacter nivimaris</name>
    <dbReference type="NCBI Taxonomy" id="281738"/>
    <lineage>
        <taxon>Bacteria</taxon>
        <taxon>Pseudomonadati</taxon>
        <taxon>Pseudomonadota</taxon>
        <taxon>Gammaproteobacteria</taxon>
        <taxon>Moraxellales</taxon>
        <taxon>Moraxellaceae</taxon>
        <taxon>Psychrobacter</taxon>
    </lineage>
</organism>
<dbReference type="InterPro" id="IPR048342">
    <property type="entry name" value="DUF1285_C"/>
</dbReference>
<name>A0A6N7BYT9_9GAMM</name>